<dbReference type="EMBL" id="PQIB02000016">
    <property type="protein sequence ID" value="RLM61609.1"/>
    <property type="molecule type" value="Genomic_DNA"/>
</dbReference>
<sequence length="60" mass="6393">MTPTSSSTTPTASSSPDIEKKAIPKLLLPHPKHPKDELDPIYTDAALLQQVAACSCSTCR</sequence>
<reference evidence="3" key="1">
    <citation type="journal article" date="2019" name="Nat. Commun.">
        <title>The genome of broomcorn millet.</title>
        <authorList>
            <person name="Zou C."/>
            <person name="Miki D."/>
            <person name="Li D."/>
            <person name="Tang Q."/>
            <person name="Xiao L."/>
            <person name="Rajput S."/>
            <person name="Deng P."/>
            <person name="Jia W."/>
            <person name="Huang R."/>
            <person name="Zhang M."/>
            <person name="Sun Y."/>
            <person name="Hu J."/>
            <person name="Fu X."/>
            <person name="Schnable P.S."/>
            <person name="Li F."/>
            <person name="Zhang H."/>
            <person name="Feng B."/>
            <person name="Zhu X."/>
            <person name="Liu R."/>
            <person name="Schnable J.C."/>
            <person name="Zhu J.-K."/>
            <person name="Zhang H."/>
        </authorList>
    </citation>
    <scope>NUCLEOTIDE SEQUENCE [LARGE SCALE GENOMIC DNA]</scope>
</reference>
<evidence type="ECO:0000313" key="2">
    <source>
        <dbReference type="EMBL" id="RLM61609.1"/>
    </source>
</evidence>
<comment type="caution">
    <text evidence="2">The sequence shown here is derived from an EMBL/GenBank/DDBJ whole genome shotgun (WGS) entry which is preliminary data.</text>
</comment>
<evidence type="ECO:0000313" key="3">
    <source>
        <dbReference type="Proteomes" id="UP000275267"/>
    </source>
</evidence>
<feature type="region of interest" description="Disordered" evidence="1">
    <location>
        <begin position="1"/>
        <end position="34"/>
    </location>
</feature>
<protein>
    <submittedName>
        <fullName evidence="2">Uncharacterized protein</fullName>
    </submittedName>
</protein>
<keyword evidence="3" id="KW-1185">Reference proteome</keyword>
<name>A0A3L6PQY4_PANMI</name>
<dbReference type="Proteomes" id="UP000275267">
    <property type="component" value="Unassembled WGS sequence"/>
</dbReference>
<evidence type="ECO:0000256" key="1">
    <source>
        <dbReference type="SAM" id="MobiDB-lite"/>
    </source>
</evidence>
<dbReference type="AlphaFoldDB" id="A0A3L6PQY4"/>
<organism evidence="2 3">
    <name type="scientific">Panicum miliaceum</name>
    <name type="common">Proso millet</name>
    <name type="synonym">Broomcorn millet</name>
    <dbReference type="NCBI Taxonomy" id="4540"/>
    <lineage>
        <taxon>Eukaryota</taxon>
        <taxon>Viridiplantae</taxon>
        <taxon>Streptophyta</taxon>
        <taxon>Embryophyta</taxon>
        <taxon>Tracheophyta</taxon>
        <taxon>Spermatophyta</taxon>
        <taxon>Magnoliopsida</taxon>
        <taxon>Liliopsida</taxon>
        <taxon>Poales</taxon>
        <taxon>Poaceae</taxon>
        <taxon>PACMAD clade</taxon>
        <taxon>Panicoideae</taxon>
        <taxon>Panicodae</taxon>
        <taxon>Paniceae</taxon>
        <taxon>Panicinae</taxon>
        <taxon>Panicum</taxon>
        <taxon>Panicum sect. Panicum</taxon>
    </lineage>
</organism>
<gene>
    <name evidence="2" type="ORF">C2845_PM14G20350</name>
</gene>
<proteinExistence type="predicted"/>
<accession>A0A3L6PQY4</accession>
<feature type="compositionally biased region" description="Low complexity" evidence="1">
    <location>
        <begin position="1"/>
        <end position="16"/>
    </location>
</feature>